<keyword evidence="3" id="KW-1185">Reference proteome</keyword>
<dbReference type="Proteomes" id="UP000269945">
    <property type="component" value="Unassembled WGS sequence"/>
</dbReference>
<evidence type="ECO:0000313" key="3">
    <source>
        <dbReference type="Proteomes" id="UP000269945"/>
    </source>
</evidence>
<feature type="compositionally biased region" description="Basic residues" evidence="1">
    <location>
        <begin position="22"/>
        <end position="36"/>
    </location>
</feature>
<dbReference type="AlphaFoldDB" id="A0A9X9Q3W1"/>
<feature type="region of interest" description="Disordered" evidence="1">
    <location>
        <begin position="1"/>
        <end position="36"/>
    </location>
</feature>
<organism evidence="2 3">
    <name type="scientific">Gulo gulo</name>
    <name type="common">Wolverine</name>
    <name type="synonym">Gluton</name>
    <dbReference type="NCBI Taxonomy" id="48420"/>
    <lineage>
        <taxon>Eukaryota</taxon>
        <taxon>Metazoa</taxon>
        <taxon>Chordata</taxon>
        <taxon>Craniata</taxon>
        <taxon>Vertebrata</taxon>
        <taxon>Euteleostomi</taxon>
        <taxon>Mammalia</taxon>
        <taxon>Eutheria</taxon>
        <taxon>Laurasiatheria</taxon>
        <taxon>Carnivora</taxon>
        <taxon>Caniformia</taxon>
        <taxon>Musteloidea</taxon>
        <taxon>Mustelidae</taxon>
        <taxon>Guloninae</taxon>
        <taxon>Gulo</taxon>
    </lineage>
</organism>
<proteinExistence type="predicted"/>
<gene>
    <name evidence="2" type="ORF">BN2614_LOCUS2</name>
</gene>
<comment type="caution">
    <text evidence="2">The sequence shown here is derived from an EMBL/GenBank/DDBJ whole genome shotgun (WGS) entry which is preliminary data.</text>
</comment>
<accession>A0A9X9Q3W1</accession>
<evidence type="ECO:0000313" key="2">
    <source>
        <dbReference type="EMBL" id="VCX05512.1"/>
    </source>
</evidence>
<protein>
    <submittedName>
        <fullName evidence="2">Uncharacterized protein</fullName>
    </submittedName>
</protein>
<evidence type="ECO:0000256" key="1">
    <source>
        <dbReference type="SAM" id="MobiDB-lite"/>
    </source>
</evidence>
<reference evidence="2 3" key="1">
    <citation type="submission" date="2018-10" db="EMBL/GenBank/DDBJ databases">
        <authorList>
            <person name="Ekblom R."/>
            <person name="Jareborg N."/>
        </authorList>
    </citation>
    <scope>NUCLEOTIDE SEQUENCE [LARGE SCALE GENOMIC DNA]</scope>
    <source>
        <tissue evidence="2">Muscle</tissue>
    </source>
</reference>
<feature type="compositionally biased region" description="Basic and acidic residues" evidence="1">
    <location>
        <begin position="1"/>
        <end position="21"/>
    </location>
</feature>
<name>A0A9X9Q3W1_GULGU</name>
<dbReference type="EMBL" id="CYRY02031563">
    <property type="protein sequence ID" value="VCX05512.1"/>
    <property type="molecule type" value="Genomic_DNA"/>
</dbReference>
<sequence length="36" mass="4440">METETERQMDGEVGTERDRGRAQQRRHKRRVERLEI</sequence>